<dbReference type="Pfam" id="PF00149">
    <property type="entry name" value="Metallophos"/>
    <property type="match status" value="1"/>
</dbReference>
<sequence length="356" mass="41947">MKILGRHSKSRLCVCLIFLITCVIYIEFVSYYFNSLNWYSLSCKDKHKCTKILLVADPQIIGNYEEPIHFLTPITIFDSDRYLKKTYLHAYDFVKPDVVIFLGDLMDEAHKASNEEFHQYVRRLFNIFLGHENPSIIRHIWLPGDNDIGGEDTMITKEKIKRFNHAFSQPSLITMKNITFFKINRLTSDIPVYKNKREFYDTNEIFVGLSHMPMMFKPSTFVEKVFDKMMPHVLFTAHEHKSMIISTNALLKQDFHIVPLTPENNQIFEYSLAMTDMYEIMIPTCSYRMGTDKIGYGYAVIEDNDLHFTVLWSPSRFHQLVFYVILIILIFFSSSAYVCYTCICNILRKRRNPARF</sequence>
<dbReference type="InterPro" id="IPR004843">
    <property type="entry name" value="Calcineurin-like_PHP"/>
</dbReference>
<keyword evidence="2 5" id="KW-0812">Transmembrane</keyword>
<evidence type="ECO:0000256" key="2">
    <source>
        <dbReference type="ARBA" id="ARBA00022692"/>
    </source>
</evidence>
<dbReference type="PANTHER" id="PTHR13315:SF4">
    <property type="entry name" value="METALLOPHOSPHOESTERASE, ISOFORM E"/>
    <property type="match status" value="1"/>
</dbReference>
<dbReference type="SUPFAM" id="SSF56300">
    <property type="entry name" value="Metallo-dependent phosphatases"/>
    <property type="match status" value="1"/>
</dbReference>
<evidence type="ECO:0000256" key="5">
    <source>
        <dbReference type="SAM" id="Phobius"/>
    </source>
</evidence>
<dbReference type="AlphaFoldDB" id="A0A9P0GSU6"/>
<evidence type="ECO:0000256" key="1">
    <source>
        <dbReference type="ARBA" id="ARBA00004141"/>
    </source>
</evidence>
<proteinExistence type="predicted"/>
<reference evidence="7" key="1">
    <citation type="submission" date="2022-01" db="EMBL/GenBank/DDBJ databases">
        <authorList>
            <person name="King R."/>
        </authorList>
    </citation>
    <scope>NUCLEOTIDE SEQUENCE</scope>
</reference>
<feature type="transmembrane region" description="Helical" evidence="5">
    <location>
        <begin position="320"/>
        <end position="347"/>
    </location>
</feature>
<accession>A0A9P0GSU6</accession>
<dbReference type="Proteomes" id="UP001153737">
    <property type="component" value="Chromosome 8"/>
</dbReference>
<protein>
    <recommendedName>
        <fullName evidence="6">Calcineurin-like phosphoesterase domain-containing protein</fullName>
    </recommendedName>
</protein>
<gene>
    <name evidence="7" type="ORF">PHAECO_LOCUS11714</name>
</gene>
<keyword evidence="3 5" id="KW-1133">Transmembrane helix</keyword>
<dbReference type="InterPro" id="IPR029052">
    <property type="entry name" value="Metallo-depent_PP-like"/>
</dbReference>
<evidence type="ECO:0000256" key="3">
    <source>
        <dbReference type="ARBA" id="ARBA00022989"/>
    </source>
</evidence>
<keyword evidence="4 5" id="KW-0472">Membrane</keyword>
<dbReference type="GO" id="GO:0006506">
    <property type="term" value="P:GPI anchor biosynthetic process"/>
    <property type="evidence" value="ECO:0007669"/>
    <property type="project" value="InterPro"/>
</dbReference>
<dbReference type="OrthoDB" id="5977743at2759"/>
<comment type="subcellular location">
    <subcellularLocation>
        <location evidence="1">Membrane</location>
        <topology evidence="1">Multi-pass membrane protein</topology>
    </subcellularLocation>
</comment>
<feature type="domain" description="Calcineurin-like phosphoesterase" evidence="6">
    <location>
        <begin position="51"/>
        <end position="241"/>
    </location>
</feature>
<keyword evidence="8" id="KW-1185">Reference proteome</keyword>
<name>A0A9P0GSU6_PHACE</name>
<feature type="transmembrane region" description="Helical" evidence="5">
    <location>
        <begin position="12"/>
        <end position="33"/>
    </location>
</feature>
<dbReference type="GO" id="GO:0016020">
    <property type="term" value="C:membrane"/>
    <property type="evidence" value="ECO:0007669"/>
    <property type="project" value="UniProtKB-SubCell"/>
</dbReference>
<evidence type="ECO:0000313" key="7">
    <source>
        <dbReference type="EMBL" id="CAH1179592.1"/>
    </source>
</evidence>
<reference evidence="7" key="2">
    <citation type="submission" date="2022-10" db="EMBL/GenBank/DDBJ databases">
        <authorList>
            <consortium name="ENA_rothamsted_submissions"/>
            <consortium name="culmorum"/>
            <person name="King R."/>
        </authorList>
    </citation>
    <scope>NUCLEOTIDE SEQUENCE</scope>
</reference>
<evidence type="ECO:0000313" key="8">
    <source>
        <dbReference type="Proteomes" id="UP001153737"/>
    </source>
</evidence>
<dbReference type="InterPro" id="IPR033308">
    <property type="entry name" value="PGAP5/Cdc1/Ted1"/>
</dbReference>
<evidence type="ECO:0000259" key="6">
    <source>
        <dbReference type="Pfam" id="PF00149"/>
    </source>
</evidence>
<dbReference type="PANTHER" id="PTHR13315">
    <property type="entry name" value="METALLO PHOSPHOESTERASE RELATED"/>
    <property type="match status" value="1"/>
</dbReference>
<dbReference type="GO" id="GO:0016787">
    <property type="term" value="F:hydrolase activity"/>
    <property type="evidence" value="ECO:0007669"/>
    <property type="project" value="InterPro"/>
</dbReference>
<dbReference type="GO" id="GO:0005783">
    <property type="term" value="C:endoplasmic reticulum"/>
    <property type="evidence" value="ECO:0007669"/>
    <property type="project" value="TreeGrafter"/>
</dbReference>
<organism evidence="7 8">
    <name type="scientific">Phaedon cochleariae</name>
    <name type="common">Mustard beetle</name>
    <dbReference type="NCBI Taxonomy" id="80249"/>
    <lineage>
        <taxon>Eukaryota</taxon>
        <taxon>Metazoa</taxon>
        <taxon>Ecdysozoa</taxon>
        <taxon>Arthropoda</taxon>
        <taxon>Hexapoda</taxon>
        <taxon>Insecta</taxon>
        <taxon>Pterygota</taxon>
        <taxon>Neoptera</taxon>
        <taxon>Endopterygota</taxon>
        <taxon>Coleoptera</taxon>
        <taxon>Polyphaga</taxon>
        <taxon>Cucujiformia</taxon>
        <taxon>Chrysomeloidea</taxon>
        <taxon>Chrysomelidae</taxon>
        <taxon>Chrysomelinae</taxon>
        <taxon>Chrysomelini</taxon>
        <taxon>Phaedon</taxon>
    </lineage>
</organism>
<dbReference type="EMBL" id="OU896714">
    <property type="protein sequence ID" value="CAH1179592.1"/>
    <property type="molecule type" value="Genomic_DNA"/>
</dbReference>
<evidence type="ECO:0000256" key="4">
    <source>
        <dbReference type="ARBA" id="ARBA00023136"/>
    </source>
</evidence>